<keyword evidence="4" id="KW-1185">Reference proteome</keyword>
<comment type="caution">
    <text evidence="3">The sequence shown here is derived from an EMBL/GenBank/DDBJ whole genome shotgun (WGS) entry which is preliminary data.</text>
</comment>
<name>A0ABV4UJS8_9MICC</name>
<dbReference type="InterPro" id="IPR018392">
    <property type="entry name" value="LysM"/>
</dbReference>
<dbReference type="CDD" id="cd00118">
    <property type="entry name" value="LysM"/>
    <property type="match status" value="1"/>
</dbReference>
<protein>
    <submittedName>
        <fullName evidence="3">LysM peptidoglycan-binding domain-containing protein</fullName>
    </submittedName>
</protein>
<keyword evidence="2" id="KW-0812">Transmembrane</keyword>
<evidence type="ECO:0000313" key="3">
    <source>
        <dbReference type="EMBL" id="MFB0833394.1"/>
    </source>
</evidence>
<dbReference type="RefSeq" id="WP_373970549.1">
    <property type="nucleotide sequence ID" value="NZ_JBHDLJ010000001.1"/>
</dbReference>
<evidence type="ECO:0000313" key="4">
    <source>
        <dbReference type="Proteomes" id="UP001575652"/>
    </source>
</evidence>
<reference evidence="3 4" key="1">
    <citation type="submission" date="2024-09" db="EMBL/GenBank/DDBJ databases">
        <authorList>
            <person name="Salinas-Garcia M.A."/>
            <person name="Prieme A."/>
        </authorList>
    </citation>
    <scope>NUCLEOTIDE SEQUENCE [LARGE SCALE GENOMIC DNA]</scope>
    <source>
        <strain evidence="3 4">DSM 21081</strain>
    </source>
</reference>
<dbReference type="Proteomes" id="UP001575652">
    <property type="component" value="Unassembled WGS sequence"/>
</dbReference>
<dbReference type="InterPro" id="IPR036779">
    <property type="entry name" value="LysM_dom_sf"/>
</dbReference>
<feature type="transmembrane region" description="Helical" evidence="2">
    <location>
        <begin position="53"/>
        <end position="80"/>
    </location>
</feature>
<dbReference type="EMBL" id="JBHDLJ010000001">
    <property type="protein sequence ID" value="MFB0833394.1"/>
    <property type="molecule type" value="Genomic_DNA"/>
</dbReference>
<keyword evidence="2" id="KW-0472">Membrane</keyword>
<sequence length="252" mass="25327">MTTLFRDAAACGATGALGVVLAASGAVLLADAPARALWGVAVSPASAERWAALALSACGIAVLLWWALAWCAAFAAALLARSGRPARARRLAILSPASMRRVAAAVVGAQLALAPAAQAQATSAHQPSASIAAPIAVSASSAPHPSAPHPSASDDDGAAPPDPGWRPERPAATLDRILGGGRADRASGPAGRELVVLAGDSLWSIADRTLGGLATDAEIAREWPRWYHANREAIGADPDLLAVGTVLYAPAA</sequence>
<proteinExistence type="predicted"/>
<organism evidence="3 4">
    <name type="scientific">Arthrobacter halodurans</name>
    <dbReference type="NCBI Taxonomy" id="516699"/>
    <lineage>
        <taxon>Bacteria</taxon>
        <taxon>Bacillati</taxon>
        <taxon>Actinomycetota</taxon>
        <taxon>Actinomycetes</taxon>
        <taxon>Micrococcales</taxon>
        <taxon>Micrococcaceae</taxon>
        <taxon>Arthrobacter</taxon>
    </lineage>
</organism>
<feature type="region of interest" description="Disordered" evidence="1">
    <location>
        <begin position="139"/>
        <end position="170"/>
    </location>
</feature>
<gene>
    <name evidence="3" type="ORF">ACETWP_02230</name>
</gene>
<evidence type="ECO:0000256" key="2">
    <source>
        <dbReference type="SAM" id="Phobius"/>
    </source>
</evidence>
<accession>A0ABV4UJS8</accession>
<dbReference type="Gene3D" id="3.10.350.10">
    <property type="entry name" value="LysM domain"/>
    <property type="match status" value="1"/>
</dbReference>
<keyword evidence="2" id="KW-1133">Transmembrane helix</keyword>
<evidence type="ECO:0000256" key="1">
    <source>
        <dbReference type="SAM" id="MobiDB-lite"/>
    </source>
</evidence>